<dbReference type="Pfam" id="PF00266">
    <property type="entry name" value="Aminotran_5"/>
    <property type="match status" value="1"/>
</dbReference>
<evidence type="ECO:0000259" key="7">
    <source>
        <dbReference type="Pfam" id="PF00266"/>
    </source>
</evidence>
<dbReference type="PANTHER" id="PTHR43586">
    <property type="entry name" value="CYSTEINE DESULFURASE"/>
    <property type="match status" value="1"/>
</dbReference>
<dbReference type="EC" id="2.8.1.7" evidence="3"/>
<evidence type="ECO:0000313" key="9">
    <source>
        <dbReference type="Proteomes" id="UP000419017"/>
    </source>
</evidence>
<dbReference type="GO" id="GO:0031071">
    <property type="term" value="F:cysteine desulfurase activity"/>
    <property type="evidence" value="ECO:0007669"/>
    <property type="project" value="UniProtKB-EC"/>
</dbReference>
<dbReference type="InterPro" id="IPR015421">
    <property type="entry name" value="PyrdxlP-dep_Trfase_major"/>
</dbReference>
<keyword evidence="4" id="KW-0808">Transferase</keyword>
<name>A0A6I8M702_9FUSO</name>
<evidence type="ECO:0000256" key="5">
    <source>
        <dbReference type="ARBA" id="ARBA00022898"/>
    </source>
</evidence>
<evidence type="ECO:0000256" key="6">
    <source>
        <dbReference type="ARBA" id="ARBA00050776"/>
    </source>
</evidence>
<evidence type="ECO:0000256" key="1">
    <source>
        <dbReference type="ARBA" id="ARBA00001933"/>
    </source>
</evidence>
<dbReference type="PANTHER" id="PTHR43586:SF8">
    <property type="entry name" value="CYSTEINE DESULFURASE 1, CHLOROPLASTIC"/>
    <property type="match status" value="1"/>
</dbReference>
<dbReference type="GO" id="GO:0006534">
    <property type="term" value="P:cysteine metabolic process"/>
    <property type="evidence" value="ECO:0007669"/>
    <property type="project" value="InterPro"/>
</dbReference>
<evidence type="ECO:0000256" key="2">
    <source>
        <dbReference type="ARBA" id="ARBA00010447"/>
    </source>
</evidence>
<keyword evidence="9" id="KW-1185">Reference proteome</keyword>
<accession>A0A6I8M702</accession>
<comment type="similarity">
    <text evidence="2">Belongs to the class-V pyridoxal-phosphate-dependent aminotransferase family. Csd subfamily.</text>
</comment>
<dbReference type="InterPro" id="IPR015422">
    <property type="entry name" value="PyrdxlP-dep_Trfase_small"/>
</dbReference>
<protein>
    <recommendedName>
        <fullName evidence="3">cysteine desulfurase</fullName>
        <ecNumber evidence="3">2.8.1.7</ecNumber>
    </recommendedName>
</protein>
<comment type="cofactor">
    <cofactor evidence="1">
        <name>pyridoxal 5'-phosphate</name>
        <dbReference type="ChEBI" id="CHEBI:597326"/>
    </cofactor>
</comment>
<dbReference type="Proteomes" id="UP000419017">
    <property type="component" value="Unassembled WGS sequence"/>
</dbReference>
<dbReference type="EMBL" id="CABWIB010000001">
    <property type="protein sequence ID" value="VWL85186.1"/>
    <property type="molecule type" value="Genomic_DNA"/>
</dbReference>
<feature type="domain" description="Aminotransferase class V" evidence="7">
    <location>
        <begin position="14"/>
        <end position="384"/>
    </location>
</feature>
<comment type="catalytic activity">
    <reaction evidence="6">
        <text>(sulfur carrier)-H + L-cysteine = (sulfur carrier)-SH + L-alanine</text>
        <dbReference type="Rhea" id="RHEA:43892"/>
        <dbReference type="Rhea" id="RHEA-COMP:14737"/>
        <dbReference type="Rhea" id="RHEA-COMP:14739"/>
        <dbReference type="ChEBI" id="CHEBI:29917"/>
        <dbReference type="ChEBI" id="CHEBI:35235"/>
        <dbReference type="ChEBI" id="CHEBI:57972"/>
        <dbReference type="ChEBI" id="CHEBI:64428"/>
        <dbReference type="EC" id="2.8.1.7"/>
    </reaction>
</comment>
<dbReference type="GO" id="GO:0030170">
    <property type="term" value="F:pyridoxal phosphate binding"/>
    <property type="evidence" value="ECO:0007669"/>
    <property type="project" value="InterPro"/>
</dbReference>
<dbReference type="NCBIfam" id="TIGR01979">
    <property type="entry name" value="sufS"/>
    <property type="match status" value="1"/>
</dbReference>
<organism evidence="8 9">
    <name type="scientific">Oceanivirga miroungae</name>
    <dbReference type="NCBI Taxonomy" id="1130046"/>
    <lineage>
        <taxon>Bacteria</taxon>
        <taxon>Fusobacteriati</taxon>
        <taxon>Fusobacteriota</taxon>
        <taxon>Fusobacteriia</taxon>
        <taxon>Fusobacteriales</taxon>
        <taxon>Leptotrichiaceae</taxon>
        <taxon>Oceanivirga</taxon>
    </lineage>
</organism>
<dbReference type="RefSeq" id="WP_331458790.1">
    <property type="nucleotide sequence ID" value="NZ_CABWIB010000001.1"/>
</dbReference>
<dbReference type="AlphaFoldDB" id="A0A6I8M702"/>
<dbReference type="CDD" id="cd06453">
    <property type="entry name" value="SufS_like"/>
    <property type="match status" value="1"/>
</dbReference>
<dbReference type="Gene3D" id="3.90.1150.10">
    <property type="entry name" value="Aspartate Aminotransferase, domain 1"/>
    <property type="match status" value="1"/>
</dbReference>
<dbReference type="InterPro" id="IPR010970">
    <property type="entry name" value="Cys_dSase_SufS"/>
</dbReference>
<evidence type="ECO:0000313" key="8">
    <source>
        <dbReference type="EMBL" id="VWL85186.1"/>
    </source>
</evidence>
<keyword evidence="5" id="KW-0663">Pyridoxal phosphate</keyword>
<dbReference type="InterPro" id="IPR000192">
    <property type="entry name" value="Aminotrans_V_dom"/>
</dbReference>
<proteinExistence type="inferred from homology"/>
<dbReference type="SUPFAM" id="SSF53383">
    <property type="entry name" value="PLP-dependent transferases"/>
    <property type="match status" value="1"/>
</dbReference>
<dbReference type="InterPro" id="IPR015424">
    <property type="entry name" value="PyrdxlP-dep_Trfase"/>
</dbReference>
<sequence>MKKDFPIFKNKDMHYLDTAATSQKPDVVISDLKKYYEKSNANAGRGSHELSILSKSIIEDTREKVKKFVNASSNMELVFTKNCTEAINLVAYSFGLNFLDENSEIILAVSNHHANIVPWQFVSEKTKAKLKYIYLDSEGNLDIDDYKKKLNKNTKLVAISSVVNTTGIIQDYETVIKLAHENNALVLLDVSQGITHYKQDFSKWNADFYTFSGHKMFSSFGVGALVAKKELLDKMPPFLLGGDMIEYVEEHKTTYASVPTKFEGGTMDTAAIKSLATAISYIEEISYEKINEIEKDLEKILLEELAKLKFVETYYTNNKNRVAVVAFNVKNVHSHDVSYILDQYKVFIRSGKHCTDPLHKFMNINSSCRVSFGVYNEKEDIYKLIEGLKKVGEVFSLE</sequence>
<reference evidence="8 9" key="1">
    <citation type="submission" date="2019-10" db="EMBL/GenBank/DDBJ databases">
        <authorList>
            <person name="Blom J."/>
        </authorList>
    </citation>
    <scope>NUCLEOTIDE SEQUENCE [LARGE SCALE GENOMIC DNA]</scope>
    <source>
        <strain evidence="8 9">ES3154-GLU</strain>
    </source>
</reference>
<dbReference type="Gene3D" id="3.40.640.10">
    <property type="entry name" value="Type I PLP-dependent aspartate aminotransferase-like (Major domain)"/>
    <property type="match status" value="1"/>
</dbReference>
<gene>
    <name evidence="8" type="ORF">OMES3154_00469</name>
</gene>
<evidence type="ECO:0000256" key="4">
    <source>
        <dbReference type="ARBA" id="ARBA00022679"/>
    </source>
</evidence>
<evidence type="ECO:0000256" key="3">
    <source>
        <dbReference type="ARBA" id="ARBA00012239"/>
    </source>
</evidence>